<proteinExistence type="predicted"/>
<gene>
    <name evidence="2" type="ORF">J2X20_002700</name>
</gene>
<organism evidence="2 3">
    <name type="scientific">Roseateles saccharophilus</name>
    <name type="common">Pseudomonas saccharophila</name>
    <dbReference type="NCBI Taxonomy" id="304"/>
    <lineage>
        <taxon>Bacteria</taxon>
        <taxon>Pseudomonadati</taxon>
        <taxon>Pseudomonadota</taxon>
        <taxon>Betaproteobacteria</taxon>
        <taxon>Burkholderiales</taxon>
        <taxon>Sphaerotilaceae</taxon>
        <taxon>Roseateles</taxon>
    </lineage>
</organism>
<evidence type="ECO:0000256" key="1">
    <source>
        <dbReference type="SAM" id="MobiDB-lite"/>
    </source>
</evidence>
<dbReference type="Pfam" id="PF07793">
    <property type="entry name" value="DUF1631"/>
    <property type="match status" value="1"/>
</dbReference>
<dbReference type="InterPro" id="IPR012434">
    <property type="entry name" value="DUF1631"/>
</dbReference>
<dbReference type="Proteomes" id="UP001180453">
    <property type="component" value="Unassembled WGS sequence"/>
</dbReference>
<accession>A0ABU1YMG6</accession>
<evidence type="ECO:0000313" key="2">
    <source>
        <dbReference type="EMBL" id="MDR7270042.1"/>
    </source>
</evidence>
<dbReference type="RefSeq" id="WP_310265527.1">
    <property type="nucleotide sequence ID" value="NZ_JAVDXU010000002.1"/>
</dbReference>
<evidence type="ECO:0008006" key="4">
    <source>
        <dbReference type="Google" id="ProtNLM"/>
    </source>
</evidence>
<dbReference type="EMBL" id="JAVDXU010000002">
    <property type="protein sequence ID" value="MDR7270042.1"/>
    <property type="molecule type" value="Genomic_DNA"/>
</dbReference>
<reference evidence="2 3" key="1">
    <citation type="submission" date="2023-07" db="EMBL/GenBank/DDBJ databases">
        <title>Sorghum-associated microbial communities from plants grown in Nebraska, USA.</title>
        <authorList>
            <person name="Schachtman D."/>
        </authorList>
    </citation>
    <scope>NUCLEOTIDE SEQUENCE [LARGE SCALE GENOMIC DNA]</scope>
    <source>
        <strain evidence="2 3">BE314</strain>
    </source>
</reference>
<keyword evidence="3" id="KW-1185">Reference proteome</keyword>
<feature type="compositionally biased region" description="Low complexity" evidence="1">
    <location>
        <begin position="247"/>
        <end position="258"/>
    </location>
</feature>
<feature type="region of interest" description="Disordered" evidence="1">
    <location>
        <begin position="281"/>
        <end position="341"/>
    </location>
</feature>
<sequence>MTAARNQALATQARRVYLEALVRGMTPLVAAVGQGASQLLLQAAPHAITMARRDAVQAWQKLGPNWQMAVVAALRHAAVHGVSDNAREHDATVPAQSLKMSLVDDSTIEREITSSRLALVMMDRATWEFTDLRTRMQALEAHDDLEPMDLLRAHVVARVALDAWSRVGLDANIWQLLHHELHEEFAQLISEAYHETNRWLIAQKVLPEVDLRPFIRRTAQAAAAATAAATGVPAAPPAPVSPGPGLGPTSGPTPLPTVRSKASSQADEVMAQLQRVLARHVPGFPVTKSQVPARPGGGKPSLADATPSRPGGLAGGAGLTAAEAPAAASSRPSLADAQPVAPASPRLMGAIKHAQESLARRPGADTGGVAGQASAPRALEEIGARNQAFKQVLKQAASNPAERATIEIVAMMFQSILTEERIPATVRVWFARLQMPVLRVAVSEPDFFAAADHPARRLIDRMGACVMGFNTAHVSGPGSERASNDALEREIKRVVQVVEAYPDTGRRVFATVLTEFEKFLDHYFENENQASKRGVSLAQQVEQRETLAIQYTIELRKMLSEVPVQDGVRDFLFHVWADVLAVTAVRAGAQSDVTKVMKRAAADLIWSASAKASREERAEVIRRLPPLLKTLRDGMGHAGLPTDKQDEHVRSLNNALAAAFTAKTAAIPRERLDELMDQLETLEAMLPEDVEGGDSHVDEMLVRDLSGHESEGMEVVAEGGSAPTPAMVAWARELQVGGWFMLDYRGRNEQVQLAWRGLRKQLALFVTPKGRGVLFSLNRMAAFLQAGLLLPAQDEALTVQATRKALAKLDADPGQLLK</sequence>
<feature type="region of interest" description="Disordered" evidence="1">
    <location>
        <begin position="232"/>
        <end position="269"/>
    </location>
</feature>
<comment type="caution">
    <text evidence="2">The sequence shown here is derived from an EMBL/GenBank/DDBJ whole genome shotgun (WGS) entry which is preliminary data.</text>
</comment>
<feature type="compositionally biased region" description="Low complexity" evidence="1">
    <location>
        <begin position="319"/>
        <end position="337"/>
    </location>
</feature>
<evidence type="ECO:0000313" key="3">
    <source>
        <dbReference type="Proteomes" id="UP001180453"/>
    </source>
</evidence>
<protein>
    <recommendedName>
        <fullName evidence="4">Thymidine phosphorylase</fullName>
    </recommendedName>
</protein>
<name>A0ABU1YMG6_ROSSA</name>